<feature type="signal peptide" evidence="1">
    <location>
        <begin position="1"/>
        <end position="26"/>
    </location>
</feature>
<dbReference type="Gene3D" id="3.10.28.20">
    <property type="entry name" value="Acetamidase/Formamidase-like domains"/>
    <property type="match status" value="2"/>
</dbReference>
<dbReference type="EMBL" id="LNXW01000013">
    <property type="protein sequence ID" value="KTC79728.1"/>
    <property type="molecule type" value="Genomic_DNA"/>
</dbReference>
<accession>A0A0W0S8T8</accession>
<dbReference type="Pfam" id="PF03069">
    <property type="entry name" value="FmdA_AmdA"/>
    <property type="match status" value="2"/>
</dbReference>
<sequence>MVVDYKLFLLVGAVCFNILNSGAALAQDNSINSVGKTKKCFPYIEKLPEQKLMAAPLVSDNLAHKTYILPATPATTQWGVYNNHQPPVLTINPGDSISIETMAASDNQVVPGTPIEEVVRMNNAVPGRGPHTITGPVYIQGAEPGDVLKIHFNKILPRSYASNNNVPGKGLFPEEFPEGQIKYFYLDVKKMQMQFAPGIVIPLAPFPGLIAVAHEQSGDFDTIPPGPFGGNMDLREMKEGTTLYLPVFVKGGLLWTGDSHAGQGNGEINLTAIETAYEEFNITVDLLKHTPLSWPRVETPDAWIAVGYDADLNKALDILKGETIQLIMDQRKVSREQAEQIMFATWNCPISEVVNGVKGVYCMVPKQSEKLTPFLLPKTDTPTQYVTYAKDNNIENAMKKASMTMLNRIAAEKKLTRLDTYSLLSLTMDCRMAPYKTGEKEVHCMLDKNLWIS</sequence>
<gene>
    <name evidence="2" type="ORF">Lche_1748</name>
</gene>
<dbReference type="AlphaFoldDB" id="A0A0W0S8T8"/>
<dbReference type="STRING" id="28084.Lche_1748"/>
<proteinExistence type="predicted"/>
<dbReference type="Proteomes" id="UP000054921">
    <property type="component" value="Unassembled WGS sequence"/>
</dbReference>
<dbReference type="GO" id="GO:0016811">
    <property type="term" value="F:hydrolase activity, acting on carbon-nitrogen (but not peptide) bonds, in linear amides"/>
    <property type="evidence" value="ECO:0007669"/>
    <property type="project" value="InterPro"/>
</dbReference>
<dbReference type="PANTHER" id="PTHR31891:SF1">
    <property type="entry name" value="FORMAMIDASE C869.04-RELATED"/>
    <property type="match status" value="1"/>
</dbReference>
<evidence type="ECO:0000256" key="1">
    <source>
        <dbReference type="SAM" id="SignalP"/>
    </source>
</evidence>
<dbReference type="RefSeq" id="WP_058387753.1">
    <property type="nucleotide sequence ID" value="NZ_LNXW01000013.1"/>
</dbReference>
<dbReference type="Gene3D" id="2.60.120.580">
    <property type="entry name" value="Acetamidase/Formamidase-like domains"/>
    <property type="match status" value="2"/>
</dbReference>
<feature type="chain" id="PRO_5006911691" evidence="1">
    <location>
        <begin position="27"/>
        <end position="453"/>
    </location>
</feature>
<dbReference type="PATRIC" id="fig|28084.5.peg.1896"/>
<comment type="caution">
    <text evidence="2">The sequence shown here is derived from an EMBL/GenBank/DDBJ whole genome shotgun (WGS) entry which is preliminary data.</text>
</comment>
<evidence type="ECO:0000313" key="3">
    <source>
        <dbReference type="Proteomes" id="UP000054921"/>
    </source>
</evidence>
<reference evidence="2 3" key="1">
    <citation type="submission" date="2015-11" db="EMBL/GenBank/DDBJ databases">
        <title>Genomic analysis of 38 Legionella species identifies large and diverse effector repertoires.</title>
        <authorList>
            <person name="Burstein D."/>
            <person name="Amaro F."/>
            <person name="Zusman T."/>
            <person name="Lifshitz Z."/>
            <person name="Cohen O."/>
            <person name="Gilbert J.A."/>
            <person name="Pupko T."/>
            <person name="Shuman H.A."/>
            <person name="Segal G."/>
        </authorList>
    </citation>
    <scope>NUCLEOTIDE SEQUENCE [LARGE SCALE GENOMIC DNA]</scope>
    <source>
        <strain evidence="2 3">ORW</strain>
    </source>
</reference>
<name>A0A0W0S8T8_9GAMM</name>
<dbReference type="InterPro" id="IPR004304">
    <property type="entry name" value="FmdA_AmdA"/>
</dbReference>
<organism evidence="2 3">
    <name type="scientific">Legionella cherrii</name>
    <dbReference type="NCBI Taxonomy" id="28084"/>
    <lineage>
        <taxon>Bacteria</taxon>
        <taxon>Pseudomonadati</taxon>
        <taxon>Pseudomonadota</taxon>
        <taxon>Gammaproteobacteria</taxon>
        <taxon>Legionellales</taxon>
        <taxon>Legionellaceae</taxon>
        <taxon>Legionella</taxon>
    </lineage>
</organism>
<evidence type="ECO:0000313" key="2">
    <source>
        <dbReference type="EMBL" id="KTC79728.1"/>
    </source>
</evidence>
<protein>
    <submittedName>
        <fullName evidence="2">Amidase</fullName>
    </submittedName>
</protein>
<keyword evidence="1" id="KW-0732">Signal</keyword>
<dbReference type="PANTHER" id="PTHR31891">
    <property type="entry name" value="FORMAMIDASE C869.04-RELATED"/>
    <property type="match status" value="1"/>
</dbReference>
<dbReference type="SUPFAM" id="SSF141130">
    <property type="entry name" value="Acetamidase/Formamidase-like"/>
    <property type="match status" value="2"/>
</dbReference>